<accession>A0A193QG98</accession>
<organism evidence="1 2">
    <name type="scientific">Sodalis glossinidius (strain morsitans)</name>
    <dbReference type="NCBI Taxonomy" id="343509"/>
    <lineage>
        <taxon>Bacteria</taxon>
        <taxon>Pseudomonadati</taxon>
        <taxon>Pseudomonadota</taxon>
        <taxon>Gammaproteobacteria</taxon>
        <taxon>Enterobacterales</taxon>
        <taxon>Bruguierivoracaceae</taxon>
        <taxon>Sodalis</taxon>
    </lineage>
</organism>
<dbReference type="BioCyc" id="SGLO343509:SGP1_RS04295-MONOMER"/>
<proteinExistence type="predicted"/>
<dbReference type="AlphaFoldDB" id="A0A193QG98"/>
<dbReference type="RefSeq" id="WP_041866627.1">
    <property type="nucleotide sequence ID" value="NC_007712.1"/>
</dbReference>
<dbReference type="EMBL" id="LN854557">
    <property type="protein sequence ID" value="CRL44186.1"/>
    <property type="molecule type" value="Genomic_DNA"/>
</dbReference>
<gene>
    <name evidence="1" type="ORF">SGGMMB4_01136</name>
</gene>
<sequence>MPITSYAELDNQFQCVKKMLSLKVNLDADDHRIIQKILHVGNSAERWRVPPPTIRPKCSCRSLANDFVKIKNLHSAILAAPAEIAPQLLAAFGQTLCSIPYQTAPLLVVSIAQARVKMAEGCHKVAKEHGITDELVQCGLELSAVMGPSVKGVADGQTCKTIADALEILHSAPRLALEMLTVKGPAVDCRRKRGRAKR</sequence>
<reference evidence="1 2" key="1">
    <citation type="submission" date="2015-05" db="EMBL/GenBank/DDBJ databases">
        <authorList>
            <person name="Goodhead I."/>
        </authorList>
    </citation>
    <scope>NUCLEOTIDE SEQUENCE [LARGE SCALE GENOMIC DNA]</scope>
    <source>
        <strain evidence="2">morsitans</strain>
    </source>
</reference>
<protein>
    <submittedName>
        <fullName evidence="1">Uncharacterized protein</fullName>
    </submittedName>
</protein>
<evidence type="ECO:0000313" key="1">
    <source>
        <dbReference type="EMBL" id="CRL44186.1"/>
    </source>
</evidence>
<evidence type="ECO:0000313" key="2">
    <source>
        <dbReference type="Proteomes" id="UP000245838"/>
    </source>
</evidence>
<dbReference type="Proteomes" id="UP000245838">
    <property type="component" value="Chromosome sggmmb4_Chromosome"/>
</dbReference>
<name>A0A193QG98_SODGM</name>
<dbReference type="OrthoDB" id="9852720at2"/>